<evidence type="ECO:0008006" key="3">
    <source>
        <dbReference type="Google" id="ProtNLM"/>
    </source>
</evidence>
<comment type="caution">
    <text evidence="1">The sequence shown here is derived from an EMBL/GenBank/DDBJ whole genome shotgun (WGS) entry which is preliminary data.</text>
</comment>
<evidence type="ECO:0000313" key="1">
    <source>
        <dbReference type="EMBL" id="OGM10635.1"/>
    </source>
</evidence>
<dbReference type="AlphaFoldDB" id="A0A1F7X8I1"/>
<dbReference type="PANTHER" id="PTHR40036:SF1">
    <property type="entry name" value="MACROCIN O-METHYLTRANSFERASE"/>
    <property type="match status" value="1"/>
</dbReference>
<dbReference type="InterPro" id="IPR029063">
    <property type="entry name" value="SAM-dependent_MTases_sf"/>
</dbReference>
<evidence type="ECO:0000313" key="2">
    <source>
        <dbReference type="Proteomes" id="UP000176939"/>
    </source>
</evidence>
<organism evidence="1 2">
    <name type="scientific">Candidatus Woesebacteria bacterium RBG_13_36_22</name>
    <dbReference type="NCBI Taxonomy" id="1802478"/>
    <lineage>
        <taxon>Bacteria</taxon>
        <taxon>Candidatus Woeseibacteriota</taxon>
    </lineage>
</organism>
<dbReference type="Proteomes" id="UP000176939">
    <property type="component" value="Unassembled WGS sequence"/>
</dbReference>
<sequence length="211" mass="23847">MKLDPCMLDWTFRYIFDNQIQSLTTVSIESCHVIWQLAKHSCRIPGDVAELGVYGGGAAKLLCFAYSGVGKEIHLFDTFSGIPALMDKEKGDEREGPIRDFSVSIQDVKKHLSNFRKKIHFHKGVFPKTLTARIEKMEFCLVHIDASIYFSAKAGCEFFYPRLSSGGALIINDYGFSEYSGVKRSVDEYFENRKGCIKLFLGTGQFVVVRD</sequence>
<dbReference type="Pfam" id="PF05711">
    <property type="entry name" value="TylF"/>
    <property type="match status" value="1"/>
</dbReference>
<reference evidence="1 2" key="1">
    <citation type="journal article" date="2016" name="Nat. Commun.">
        <title>Thousands of microbial genomes shed light on interconnected biogeochemical processes in an aquifer system.</title>
        <authorList>
            <person name="Anantharaman K."/>
            <person name="Brown C.T."/>
            <person name="Hug L.A."/>
            <person name="Sharon I."/>
            <person name="Castelle C.J."/>
            <person name="Probst A.J."/>
            <person name="Thomas B.C."/>
            <person name="Singh A."/>
            <person name="Wilkins M.J."/>
            <person name="Karaoz U."/>
            <person name="Brodie E.L."/>
            <person name="Williams K.H."/>
            <person name="Hubbard S.S."/>
            <person name="Banfield J.F."/>
        </authorList>
    </citation>
    <scope>NUCLEOTIDE SEQUENCE [LARGE SCALE GENOMIC DNA]</scope>
</reference>
<protein>
    <recommendedName>
        <fullName evidence="3">Methyltransferase</fullName>
    </recommendedName>
</protein>
<name>A0A1F7X8I1_9BACT</name>
<proteinExistence type="predicted"/>
<accession>A0A1F7X8I1</accession>
<dbReference type="SUPFAM" id="SSF53335">
    <property type="entry name" value="S-adenosyl-L-methionine-dependent methyltransferases"/>
    <property type="match status" value="1"/>
</dbReference>
<dbReference type="PANTHER" id="PTHR40036">
    <property type="entry name" value="MACROCIN O-METHYLTRANSFERASE"/>
    <property type="match status" value="1"/>
</dbReference>
<dbReference type="EMBL" id="MGFQ01000003">
    <property type="protein sequence ID" value="OGM10635.1"/>
    <property type="molecule type" value="Genomic_DNA"/>
</dbReference>
<dbReference type="InterPro" id="IPR008884">
    <property type="entry name" value="TylF_MeTrfase"/>
</dbReference>
<dbReference type="Gene3D" id="3.40.50.150">
    <property type="entry name" value="Vaccinia Virus protein VP39"/>
    <property type="match status" value="1"/>
</dbReference>
<gene>
    <name evidence="1" type="ORF">A2Z67_00065</name>
</gene>